<gene>
    <name evidence="4" type="ORF">WT27_24485</name>
</gene>
<dbReference type="InterPro" id="IPR003115">
    <property type="entry name" value="ParB_N"/>
</dbReference>
<accession>A0A105VZQ0</accession>
<comment type="similarity">
    <text evidence="1">Belongs to the ParB family.</text>
</comment>
<dbReference type="InterPro" id="IPR036086">
    <property type="entry name" value="ParB/Sulfiredoxin_sf"/>
</dbReference>
<dbReference type="Gene3D" id="1.10.10.2830">
    <property type="match status" value="1"/>
</dbReference>
<dbReference type="InterPro" id="IPR004437">
    <property type="entry name" value="ParB/RepB/Spo0J"/>
</dbReference>
<dbReference type="GO" id="GO:0005694">
    <property type="term" value="C:chromosome"/>
    <property type="evidence" value="ECO:0007669"/>
    <property type="project" value="TreeGrafter"/>
</dbReference>
<dbReference type="InterPro" id="IPR050336">
    <property type="entry name" value="Chromosome_partition/occlusion"/>
</dbReference>
<evidence type="ECO:0000259" key="3">
    <source>
        <dbReference type="SMART" id="SM00470"/>
    </source>
</evidence>
<dbReference type="Gene3D" id="3.90.1530.10">
    <property type="entry name" value="Conserved hypothetical protein from pyrococcus furiosus pfu- 392566-001, ParB domain"/>
    <property type="match status" value="1"/>
</dbReference>
<dbReference type="NCBIfam" id="TIGR00180">
    <property type="entry name" value="parB_part"/>
    <property type="match status" value="1"/>
</dbReference>
<dbReference type="SUPFAM" id="SSF110849">
    <property type="entry name" value="ParB/Sulfiredoxin"/>
    <property type="match status" value="1"/>
</dbReference>
<organism evidence="4 5">
    <name type="scientific">Burkholderia territorii</name>
    <dbReference type="NCBI Taxonomy" id="1503055"/>
    <lineage>
        <taxon>Bacteria</taxon>
        <taxon>Pseudomonadati</taxon>
        <taxon>Pseudomonadota</taxon>
        <taxon>Betaproteobacteria</taxon>
        <taxon>Burkholderiales</taxon>
        <taxon>Burkholderiaceae</taxon>
        <taxon>Burkholderia</taxon>
        <taxon>Burkholderia cepacia complex</taxon>
    </lineage>
</organism>
<name>A0A105VZQ0_9BURK</name>
<dbReference type="SMART" id="SM00470">
    <property type="entry name" value="ParB"/>
    <property type="match status" value="1"/>
</dbReference>
<dbReference type="PANTHER" id="PTHR33375:SF1">
    <property type="entry name" value="CHROMOSOME-PARTITIONING PROTEIN PARB-RELATED"/>
    <property type="match status" value="1"/>
</dbReference>
<dbReference type="EMBL" id="LPEQ01000018">
    <property type="protein sequence ID" value="KVV56861.1"/>
    <property type="molecule type" value="Genomic_DNA"/>
</dbReference>
<dbReference type="GO" id="GO:0003677">
    <property type="term" value="F:DNA binding"/>
    <property type="evidence" value="ECO:0007669"/>
    <property type="project" value="InterPro"/>
</dbReference>
<dbReference type="CDD" id="cd16393">
    <property type="entry name" value="SPO0J_N"/>
    <property type="match status" value="1"/>
</dbReference>
<dbReference type="GO" id="GO:0007059">
    <property type="term" value="P:chromosome segregation"/>
    <property type="evidence" value="ECO:0007669"/>
    <property type="project" value="TreeGrafter"/>
</dbReference>
<evidence type="ECO:0000256" key="2">
    <source>
        <dbReference type="SAM" id="MobiDB-lite"/>
    </source>
</evidence>
<sequence length="324" mass="35252">MSSIREKMMAKTAELRSAKDIDLSPERKPTAPRTGPGMASALATAQERIAELEKAAAAAAPTEVPVADIRPNPWQPRRVFNEAKLNELASSIRASGLIQPIVVRPVSDGYEIVAGERRWRAHRLIGKESIRVVQVEISDQDMAMLALAENIVRDGLSDYEISLSIRQTEKEFPNRTQMASALGMARSDLYRLLSFADLPDFIIKDLDLQPNLLGATAAEAVVSVLKKHGDVAVAAAKSHWPDVVSGELDQSKFGRNIKQAVESGGKAASVRDRNIEKIFAGKNQAGSITKDSSGFTVKIRPGMLDAQQEERIRSLLAELFGTAS</sequence>
<evidence type="ECO:0000256" key="1">
    <source>
        <dbReference type="ARBA" id="ARBA00006295"/>
    </source>
</evidence>
<reference evidence="4 5" key="1">
    <citation type="submission" date="2015-11" db="EMBL/GenBank/DDBJ databases">
        <title>Expanding the genomic diversity of Burkholderia species for the development of highly accurate diagnostics.</title>
        <authorList>
            <person name="Sahl J."/>
            <person name="Keim P."/>
            <person name="Wagner D."/>
        </authorList>
    </citation>
    <scope>NUCLEOTIDE SEQUENCE [LARGE SCALE GENOMIC DNA]</scope>
    <source>
        <strain evidence="4 5">MSMB1301WGS</strain>
    </source>
</reference>
<feature type="domain" description="ParB-like N-terminal" evidence="3">
    <location>
        <begin position="62"/>
        <end position="151"/>
    </location>
</feature>
<dbReference type="SUPFAM" id="SSF109709">
    <property type="entry name" value="KorB DNA-binding domain-like"/>
    <property type="match status" value="1"/>
</dbReference>
<dbReference type="Pfam" id="PF02195">
    <property type="entry name" value="ParB_N"/>
    <property type="match status" value="1"/>
</dbReference>
<proteinExistence type="inferred from homology"/>
<keyword evidence="5" id="KW-1185">Reference proteome</keyword>
<dbReference type="Proteomes" id="UP000062317">
    <property type="component" value="Unassembled WGS sequence"/>
</dbReference>
<feature type="region of interest" description="Disordered" evidence="2">
    <location>
        <begin position="1"/>
        <end position="39"/>
    </location>
</feature>
<feature type="compositionally biased region" description="Basic and acidic residues" evidence="2">
    <location>
        <begin position="1"/>
        <end position="29"/>
    </location>
</feature>
<comment type="caution">
    <text evidence="4">The sequence shown here is derived from an EMBL/GenBank/DDBJ whole genome shotgun (WGS) entry which is preliminary data.</text>
</comment>
<evidence type="ECO:0000313" key="5">
    <source>
        <dbReference type="Proteomes" id="UP000062317"/>
    </source>
</evidence>
<evidence type="ECO:0000313" key="4">
    <source>
        <dbReference type="EMBL" id="KVV56861.1"/>
    </source>
</evidence>
<dbReference type="AlphaFoldDB" id="A0A105VZQ0"/>
<protein>
    <submittedName>
        <fullName evidence="4">Chromosome partitioning protein ParB</fullName>
    </submittedName>
</protein>
<dbReference type="PANTHER" id="PTHR33375">
    <property type="entry name" value="CHROMOSOME-PARTITIONING PROTEIN PARB-RELATED"/>
    <property type="match status" value="1"/>
</dbReference>
<dbReference type="RefSeq" id="WP_060103180.1">
    <property type="nucleotide sequence ID" value="NZ_LPEQ01000018.1"/>
</dbReference>